<evidence type="ECO:0008006" key="5">
    <source>
        <dbReference type="Google" id="ProtNLM"/>
    </source>
</evidence>
<reference evidence="4" key="1">
    <citation type="submission" date="2016-09" db="EMBL/GenBank/DDBJ databases">
        <title>Streptomyces puniciscabiei strain:TW1S1 Genome sequencing and assembly.</title>
        <authorList>
            <person name="Kim M.-K."/>
            <person name="Kim S.B."/>
        </authorList>
    </citation>
    <scope>NUCLEOTIDE SEQUENCE [LARGE SCALE GENOMIC DNA]</scope>
    <source>
        <strain evidence="4">TW1S1</strain>
    </source>
</reference>
<gene>
    <name evidence="3" type="ORF">BFF78_34590</name>
</gene>
<dbReference type="RefSeq" id="WP_069782048.1">
    <property type="nucleotide sequence ID" value="NZ_CP017248.1"/>
</dbReference>
<name>A0A1D7YJ17_9ACTN</name>
<feature type="region of interest" description="Disordered" evidence="2">
    <location>
        <begin position="1091"/>
        <end position="1110"/>
    </location>
</feature>
<feature type="region of interest" description="Disordered" evidence="2">
    <location>
        <begin position="615"/>
        <end position="661"/>
    </location>
</feature>
<keyword evidence="4" id="KW-1185">Reference proteome</keyword>
<evidence type="ECO:0000256" key="1">
    <source>
        <dbReference type="SAM" id="Coils"/>
    </source>
</evidence>
<feature type="compositionally biased region" description="Basic and acidic residues" evidence="2">
    <location>
        <begin position="1130"/>
        <end position="1148"/>
    </location>
</feature>
<proteinExistence type="predicted"/>
<feature type="coiled-coil region" evidence="1">
    <location>
        <begin position="890"/>
        <end position="1014"/>
    </location>
</feature>
<feature type="coiled-coil region" evidence="1">
    <location>
        <begin position="1312"/>
        <end position="1339"/>
    </location>
</feature>
<dbReference type="Proteomes" id="UP000094960">
    <property type="component" value="Chromosome"/>
</dbReference>
<accession>A0A1D7YJ17</accession>
<evidence type="ECO:0000256" key="2">
    <source>
        <dbReference type="SAM" id="MobiDB-lite"/>
    </source>
</evidence>
<keyword evidence="1" id="KW-0175">Coiled coil</keyword>
<feature type="region of interest" description="Disordered" evidence="2">
    <location>
        <begin position="35"/>
        <end position="55"/>
    </location>
</feature>
<protein>
    <recommendedName>
        <fullName evidence="5">Chromosome segregation ATPase</fullName>
    </recommendedName>
</protein>
<feature type="region of interest" description="Disordered" evidence="2">
    <location>
        <begin position="1219"/>
        <end position="1241"/>
    </location>
</feature>
<sequence length="1581" mass="169800">MYELSRVRLYSIGPAGARYADTVLDLRGVGEPVPDPAPTQAEFFEEEPSGPPRRPAPAGVLFLENGGGKSVLLKLIFSVMLPGHRNTLGGASSGVLRKFLLADDCGHVALEWQHVQTGECVVVGKVSEWRGRQVSNDPRKFAEAWYSFRPGPGLSLDNLPVAESTAVRPHVEGTSGAQGRRRTMKGFRDALMEAGKAYPHLEVHWEEIHDRWIEHLGDLGLDPELFRYQREMNADEGEAAGLFAVKKDSDFTDLLLRAVTDTRDTDGLADLVSGFGNKLGRRAELIAERDFTAGSVDLLGRIVEAADARSHARDIHAGAERRTRTLARRLSARAVQERVRAADLAQRVTAAAYAVTHSEGARERSALIAAELAYRHASLALAAAEKSAAAQKRELADARTLHSAWQAAEAVLRHRAAADRVARVSAAIQEAERDAAPALAARAKAAVDLVRALHAAAENAEALANEEEERSAALQEAGDSAYRDSTTAATEAQRARSEAGHLRQRLAEVEQETAEAVRAGWLDDSAPDADPARAALAASDAEKTAVAAWDAAREAARKVTEHAREAASAESRAELTAARAADAATAADRAYEAERRLAESLAAEERLAELLSLPGVSGTGRADVPGPRTGADDLPGGRAGTATVGARSEAETSPHGRTGAARNVAADPAGAAGPSAEGPLTPEQLDRFADELRELLDDAVSTAERHLFELRTAAADDSRILGALGDGGLLPPGPDVLATVEFLGEHGIPALPGWRYLAQAVDPADHARVLAARPELVDGVIITDPDTHARARDALSDAALLPRSAVAVGTAAALLAPAPAADAAPGDVFLVPPNPAMHDEHAADEERQALRARATERDEEIRTLAARLGKDRELAARLASWRTGCPAGRLTELGQSAQEARAFAEEAEAELAEARTVRAEADEAAAEAAQVRDERQEAAQKARRAADALAGLAYRLRERAGWQVKLRELADEATESEARAQTCLERARAADEDRRAAQRAADDARRTARALRAERSEIAGAPDDVPVEDADAPKASLPALREAYRAASQVYEKVGVGADLRAEQARAESDESAARAELDRLSNKVRTRAEQLLQSPDGSDGPSRQAAAARAEELVQLLETRMSSASEQLGRLRGEAERHAPEDGEAHTELPEELLPRDAEHAQALLRTATGELAARTEALAEAREAHSELLEAHRAAEDAAGGFDEIAAMLRDLLREHAPEEEQEEPEPYPGSLEEARHSAAEARRSLRGCAADLSAAEAAVREASDVLVRHANATRYEQVRTPARQQIRELPASALPEHAQKWADAFAPRLRVLTDELAQLERNRDSIVDRLRGLVESALATLRSAQRLSRLPEGLGEWSGQEFLRIRFEEPDQATLTERLGEVIDEATRAAVKKNSDLRRDGMSLLLRGVAAALQPKGVAVEILKPDAVLRAERVPVGQMGDVFSGGQLLTAAIALYCTMAALRSNDRGRDKHRHAGTLFLDNPIGRANATYLLELQRAVSDALGVQLLYTTGLFDTTALAEFPLVIRLRNDADLRAGLKYISVEEHLRPGLPPEPQAGEAVHSEITATRMFKKPVNTP</sequence>
<dbReference type="KEGG" id="spun:BFF78_34590"/>
<feature type="compositionally biased region" description="Basic and acidic residues" evidence="2">
    <location>
        <begin position="493"/>
        <end position="508"/>
    </location>
</feature>
<organism evidence="3 4">
    <name type="scientific">Streptomyces fodineus</name>
    <dbReference type="NCBI Taxonomy" id="1904616"/>
    <lineage>
        <taxon>Bacteria</taxon>
        <taxon>Bacillati</taxon>
        <taxon>Actinomycetota</taxon>
        <taxon>Actinomycetes</taxon>
        <taxon>Kitasatosporales</taxon>
        <taxon>Streptomycetaceae</taxon>
        <taxon>Streptomyces</taxon>
    </lineage>
</organism>
<feature type="region of interest" description="Disordered" evidence="2">
    <location>
        <begin position="1126"/>
        <end position="1148"/>
    </location>
</feature>
<dbReference type="EMBL" id="CP017248">
    <property type="protein sequence ID" value="AOR35522.1"/>
    <property type="molecule type" value="Genomic_DNA"/>
</dbReference>
<evidence type="ECO:0000313" key="3">
    <source>
        <dbReference type="EMBL" id="AOR35522.1"/>
    </source>
</evidence>
<feature type="region of interest" description="Disordered" evidence="2">
    <location>
        <begin position="461"/>
        <end position="510"/>
    </location>
</feature>
<evidence type="ECO:0000313" key="4">
    <source>
        <dbReference type="Proteomes" id="UP000094960"/>
    </source>
</evidence>